<keyword evidence="3" id="KW-1185">Reference proteome</keyword>
<sequence>MKLNTNKAVLKPGMTLIELTIVILVLITLISVLFIGAKAYKEGADNATCILNQEQVQKAVRSHQNMNAKNDTESFPHDEVFGATGIISEPTEPTEPDNLYAGMQDDVYPVVGTAYISCTTTNGNGPHAPASTEGW</sequence>
<dbReference type="Proteomes" id="UP000624703">
    <property type="component" value="Unassembled WGS sequence"/>
</dbReference>
<dbReference type="RefSeq" id="WP_200310143.1">
    <property type="nucleotide sequence ID" value="NZ_JAENIM010000016.1"/>
</dbReference>
<gene>
    <name evidence="2" type="ORF">JIN82_02920</name>
</gene>
<evidence type="ECO:0000313" key="2">
    <source>
        <dbReference type="EMBL" id="MBK1790104.1"/>
    </source>
</evidence>
<feature type="transmembrane region" description="Helical" evidence="1">
    <location>
        <begin position="12"/>
        <end position="35"/>
    </location>
</feature>
<reference evidence="2" key="1">
    <citation type="submission" date="2021-01" db="EMBL/GenBank/DDBJ databases">
        <title>Modified the classification status of verrucomicrobia.</title>
        <authorList>
            <person name="Feng X."/>
        </authorList>
    </citation>
    <scope>NUCLEOTIDE SEQUENCE</scope>
    <source>
        <strain evidence="2">_KCTC 22039</strain>
    </source>
</reference>
<accession>A0A8J7MAT4</accession>
<evidence type="ECO:0000256" key="1">
    <source>
        <dbReference type="SAM" id="Phobius"/>
    </source>
</evidence>
<name>A0A8J7MAT4_9BACT</name>
<organism evidence="2 3">
    <name type="scientific">Persicirhabdus sediminis</name>
    <dbReference type="NCBI Taxonomy" id="454144"/>
    <lineage>
        <taxon>Bacteria</taxon>
        <taxon>Pseudomonadati</taxon>
        <taxon>Verrucomicrobiota</taxon>
        <taxon>Verrucomicrobiia</taxon>
        <taxon>Verrucomicrobiales</taxon>
        <taxon>Verrucomicrobiaceae</taxon>
        <taxon>Persicirhabdus</taxon>
    </lineage>
</organism>
<evidence type="ECO:0000313" key="3">
    <source>
        <dbReference type="Proteomes" id="UP000624703"/>
    </source>
</evidence>
<dbReference type="InterPro" id="IPR045584">
    <property type="entry name" value="Pilin-like"/>
</dbReference>
<dbReference type="AlphaFoldDB" id="A0A8J7MAT4"/>
<keyword evidence="1" id="KW-1133">Transmembrane helix</keyword>
<comment type="caution">
    <text evidence="2">The sequence shown here is derived from an EMBL/GenBank/DDBJ whole genome shotgun (WGS) entry which is preliminary data.</text>
</comment>
<dbReference type="EMBL" id="JAENIM010000016">
    <property type="protein sequence ID" value="MBK1790104.1"/>
    <property type="molecule type" value="Genomic_DNA"/>
</dbReference>
<protein>
    <submittedName>
        <fullName evidence="2">Type II secretion system protein</fullName>
    </submittedName>
</protein>
<proteinExistence type="predicted"/>
<dbReference type="SUPFAM" id="SSF54523">
    <property type="entry name" value="Pili subunits"/>
    <property type="match status" value="1"/>
</dbReference>
<keyword evidence="1" id="KW-0812">Transmembrane</keyword>
<keyword evidence="1" id="KW-0472">Membrane</keyword>